<gene>
    <name evidence="2" type="ORF">B296_00049832</name>
</gene>
<protein>
    <submittedName>
        <fullName evidence="2">Uncharacterized protein</fullName>
    </submittedName>
</protein>
<feature type="region of interest" description="Disordered" evidence="1">
    <location>
        <begin position="1"/>
        <end position="38"/>
    </location>
</feature>
<proteinExistence type="predicted"/>
<evidence type="ECO:0000256" key="1">
    <source>
        <dbReference type="SAM" id="MobiDB-lite"/>
    </source>
</evidence>
<dbReference type="EMBL" id="AMZH03016451">
    <property type="protein sequence ID" value="RRT44461.1"/>
    <property type="molecule type" value="Genomic_DNA"/>
</dbReference>
<sequence>MSGGETSTVSKHGNPAQFHDSKHPHGQRGTGDSGSPSLLSAVQTNQLVQQKEFFATNHGLADNVVAALEAGTQADVQWSTWGLPPRYPSIERNISEATLKGGNYNRQEYMNVLGNPFLAITTTGLVITLPIGSGGAGSGSHDASVLHEHVYIFSSTIIFKYATV</sequence>
<comment type="caution">
    <text evidence="2">The sequence shown here is derived from an EMBL/GenBank/DDBJ whole genome shotgun (WGS) entry which is preliminary data.</text>
</comment>
<evidence type="ECO:0000313" key="2">
    <source>
        <dbReference type="EMBL" id="RRT44461.1"/>
    </source>
</evidence>
<feature type="compositionally biased region" description="Polar residues" evidence="1">
    <location>
        <begin position="1"/>
        <end position="11"/>
    </location>
</feature>
<name>A0A426XYR7_ENSVE</name>
<accession>A0A426XYR7</accession>
<dbReference type="Proteomes" id="UP000287651">
    <property type="component" value="Unassembled WGS sequence"/>
</dbReference>
<evidence type="ECO:0000313" key="3">
    <source>
        <dbReference type="Proteomes" id="UP000287651"/>
    </source>
</evidence>
<organism evidence="2 3">
    <name type="scientific">Ensete ventricosum</name>
    <name type="common">Abyssinian banana</name>
    <name type="synonym">Musa ensete</name>
    <dbReference type="NCBI Taxonomy" id="4639"/>
    <lineage>
        <taxon>Eukaryota</taxon>
        <taxon>Viridiplantae</taxon>
        <taxon>Streptophyta</taxon>
        <taxon>Embryophyta</taxon>
        <taxon>Tracheophyta</taxon>
        <taxon>Spermatophyta</taxon>
        <taxon>Magnoliopsida</taxon>
        <taxon>Liliopsida</taxon>
        <taxon>Zingiberales</taxon>
        <taxon>Musaceae</taxon>
        <taxon>Ensete</taxon>
    </lineage>
</organism>
<dbReference type="AlphaFoldDB" id="A0A426XYR7"/>
<reference evidence="2 3" key="1">
    <citation type="journal article" date="2014" name="Agronomy (Basel)">
        <title>A Draft Genome Sequence for Ensete ventricosum, the Drought-Tolerant Tree Against Hunger.</title>
        <authorList>
            <person name="Harrison J."/>
            <person name="Moore K.A."/>
            <person name="Paszkiewicz K."/>
            <person name="Jones T."/>
            <person name="Grant M."/>
            <person name="Ambacheew D."/>
            <person name="Muzemil S."/>
            <person name="Studholme D.J."/>
        </authorList>
    </citation>
    <scope>NUCLEOTIDE SEQUENCE [LARGE SCALE GENOMIC DNA]</scope>
</reference>